<dbReference type="Pfam" id="PF20160">
    <property type="entry name" value="C-JID"/>
    <property type="match status" value="1"/>
</dbReference>
<evidence type="ECO:0000313" key="6">
    <source>
        <dbReference type="RefSeq" id="XP_040938139.1"/>
    </source>
</evidence>
<evidence type="ECO:0000256" key="3">
    <source>
        <dbReference type="SAM" id="MobiDB-lite"/>
    </source>
</evidence>
<keyword evidence="1" id="KW-0433">Leucine-rich repeat</keyword>
<feature type="compositionally biased region" description="Polar residues" evidence="3">
    <location>
        <begin position="418"/>
        <end position="427"/>
    </location>
</feature>
<gene>
    <name evidence="6" type="primary">LOC121210102</name>
</gene>
<accession>A0ABM2Z614</accession>
<dbReference type="Gene3D" id="3.80.10.10">
    <property type="entry name" value="Ribonuclease Inhibitor"/>
    <property type="match status" value="1"/>
</dbReference>
<reference evidence="5" key="1">
    <citation type="journal article" date="2020" name="Nat. Genet.">
        <title>Genomic diversifications of five Gossypium allopolyploid species and their impact on cotton improvement.</title>
        <authorList>
            <person name="Chen Z.J."/>
            <person name="Sreedasyam A."/>
            <person name="Ando A."/>
            <person name="Song Q."/>
            <person name="De Santiago L.M."/>
            <person name="Hulse-Kemp A.M."/>
            <person name="Ding M."/>
            <person name="Ye W."/>
            <person name="Kirkbride R.C."/>
            <person name="Jenkins J."/>
            <person name="Plott C."/>
            <person name="Lovell J."/>
            <person name="Lin Y.M."/>
            <person name="Vaughn R."/>
            <person name="Liu B."/>
            <person name="Simpson S."/>
            <person name="Scheffler B.E."/>
            <person name="Wen L."/>
            <person name="Saski C.A."/>
            <person name="Grover C.E."/>
            <person name="Hu G."/>
            <person name="Conover J.L."/>
            <person name="Carlson J.W."/>
            <person name="Shu S."/>
            <person name="Boston L.B."/>
            <person name="Williams M."/>
            <person name="Peterson D.G."/>
            <person name="McGee K."/>
            <person name="Jones D.C."/>
            <person name="Wendel J.F."/>
            <person name="Stelly D.M."/>
            <person name="Grimwood J."/>
            <person name="Schmutz J."/>
        </authorList>
    </citation>
    <scope>NUCLEOTIDE SEQUENCE [LARGE SCALE GENOMIC DNA]</scope>
    <source>
        <strain evidence="5">cv. TM-1</strain>
    </source>
</reference>
<feature type="domain" description="C-JID" evidence="4">
    <location>
        <begin position="250"/>
        <end position="392"/>
    </location>
</feature>
<keyword evidence="2" id="KW-0677">Repeat</keyword>
<feature type="region of interest" description="Disordered" evidence="3">
    <location>
        <begin position="413"/>
        <end position="445"/>
    </location>
</feature>
<reference evidence="6" key="2">
    <citation type="submission" date="2025-08" db="UniProtKB">
        <authorList>
            <consortium name="RefSeq"/>
        </authorList>
    </citation>
    <scope>IDENTIFICATION</scope>
</reference>
<dbReference type="PANTHER" id="PTHR47186">
    <property type="entry name" value="LEUCINE-RICH REPEAT-CONTAINING PROTEIN 57"/>
    <property type="match status" value="1"/>
</dbReference>
<dbReference type="SUPFAM" id="SSF52058">
    <property type="entry name" value="L domain-like"/>
    <property type="match status" value="1"/>
</dbReference>
<dbReference type="InterPro" id="IPR045344">
    <property type="entry name" value="C-JID"/>
</dbReference>
<proteinExistence type="predicted"/>
<dbReference type="InterPro" id="IPR032675">
    <property type="entry name" value="LRR_dom_sf"/>
</dbReference>
<dbReference type="PANTHER" id="PTHR47186:SF63">
    <property type="entry name" value="C-JID DOMAIN-CONTAINING PROTEIN"/>
    <property type="match status" value="1"/>
</dbReference>
<evidence type="ECO:0000256" key="1">
    <source>
        <dbReference type="ARBA" id="ARBA00022614"/>
    </source>
</evidence>
<name>A0ABM2Z614_GOSHI</name>
<sequence length="463" mass="51926">MEHLKTLDLSGCHRVENLPEKLQQAEFLEVLNLSETAIAEPPSFIFQFKNLKVFSFNGRKGPSSKLLLNLPSLFKVIQRGRTNFMAPMLPLLSGLCSLRELNLRDHGLCEGDIPSDISGLSSLRRLNLSGNNFINMPAPLTRLYKLEFLILANCGLCHFGEGDITNDISCLSYLKSLDLRENNFVSTPASLTRLSNLQFLGLSNSRELKLLPERLTNIARVLLDDCASLEVVASPSKAFANSRSMFDVIIPGSEIPEWFNQQRDDSSIMIPLPLNIQNDSQWIGVASCCIFVTDDASTDKAISCRAFIHCRNSRQTGCNGSLFQARNPRCVNSSSYSFDKCAKCETKNLPTTGWSNQECDELKLSFRGFDGVRIKEWVKKCGVKIVYEKDLEEIKELQCHTTHCSATFEDIHQHSSDNDGSIGSTSLVKRKRNISEEAEEEGSQPKRMQKIFNFIMGGRGKKY</sequence>
<dbReference type="RefSeq" id="XP_040938139.1">
    <property type="nucleotide sequence ID" value="XM_041082205.1"/>
</dbReference>
<evidence type="ECO:0000259" key="4">
    <source>
        <dbReference type="Pfam" id="PF20160"/>
    </source>
</evidence>
<dbReference type="Pfam" id="PF00560">
    <property type="entry name" value="LRR_1"/>
    <property type="match status" value="2"/>
</dbReference>
<evidence type="ECO:0000256" key="2">
    <source>
        <dbReference type="ARBA" id="ARBA00022737"/>
    </source>
</evidence>
<organism evidence="5 6">
    <name type="scientific">Gossypium hirsutum</name>
    <name type="common">Upland cotton</name>
    <name type="synonym">Gossypium mexicanum</name>
    <dbReference type="NCBI Taxonomy" id="3635"/>
    <lineage>
        <taxon>Eukaryota</taxon>
        <taxon>Viridiplantae</taxon>
        <taxon>Streptophyta</taxon>
        <taxon>Embryophyta</taxon>
        <taxon>Tracheophyta</taxon>
        <taxon>Spermatophyta</taxon>
        <taxon>Magnoliopsida</taxon>
        <taxon>eudicotyledons</taxon>
        <taxon>Gunneridae</taxon>
        <taxon>Pentapetalae</taxon>
        <taxon>rosids</taxon>
        <taxon>malvids</taxon>
        <taxon>Malvales</taxon>
        <taxon>Malvaceae</taxon>
        <taxon>Malvoideae</taxon>
        <taxon>Gossypium</taxon>
    </lineage>
</organism>
<dbReference type="GeneID" id="121210102"/>
<dbReference type="InterPro" id="IPR001611">
    <property type="entry name" value="Leu-rich_rpt"/>
</dbReference>
<dbReference type="Proteomes" id="UP000818029">
    <property type="component" value="Chromosome A11"/>
</dbReference>
<evidence type="ECO:0000313" key="5">
    <source>
        <dbReference type="Proteomes" id="UP000818029"/>
    </source>
</evidence>
<protein>
    <submittedName>
        <fullName evidence="6">TMV resistance protein N-like</fullName>
    </submittedName>
</protein>
<keyword evidence="5" id="KW-1185">Reference proteome</keyword>